<dbReference type="InterPro" id="IPR008920">
    <property type="entry name" value="TF_FadR/GntR_C"/>
</dbReference>
<evidence type="ECO:0000313" key="6">
    <source>
        <dbReference type="Proteomes" id="UP000193083"/>
    </source>
</evidence>
<dbReference type="InterPro" id="IPR036390">
    <property type="entry name" value="WH_DNA-bd_sf"/>
</dbReference>
<dbReference type="AlphaFoldDB" id="A0A1X7PW70"/>
<reference evidence="6" key="1">
    <citation type="submission" date="2017-04" db="EMBL/GenBank/DDBJ databases">
        <authorList>
            <person name="Varghese N."/>
            <person name="Submissions S."/>
        </authorList>
    </citation>
    <scope>NUCLEOTIDE SEQUENCE [LARGE SCALE GENOMIC DNA]</scope>
    <source>
        <strain evidence="6">B5P</strain>
    </source>
</reference>
<dbReference type="Gene3D" id="1.10.10.10">
    <property type="entry name" value="Winged helix-like DNA-binding domain superfamily/Winged helix DNA-binding domain"/>
    <property type="match status" value="1"/>
</dbReference>
<keyword evidence="6" id="KW-1185">Reference proteome</keyword>
<dbReference type="InterPro" id="IPR000524">
    <property type="entry name" value="Tscrpt_reg_HTH_GntR"/>
</dbReference>
<evidence type="ECO:0000256" key="1">
    <source>
        <dbReference type="ARBA" id="ARBA00023015"/>
    </source>
</evidence>
<proteinExistence type="predicted"/>
<evidence type="ECO:0000256" key="2">
    <source>
        <dbReference type="ARBA" id="ARBA00023125"/>
    </source>
</evidence>
<dbReference type="Pfam" id="PF00392">
    <property type="entry name" value="GntR"/>
    <property type="match status" value="1"/>
</dbReference>
<feature type="domain" description="HTH gntR-type" evidence="4">
    <location>
        <begin position="17"/>
        <end position="84"/>
    </location>
</feature>
<dbReference type="PANTHER" id="PTHR43537:SF53">
    <property type="entry name" value="HTH-TYPE TRANSCRIPTIONAL REPRESSOR NANR"/>
    <property type="match status" value="1"/>
</dbReference>
<dbReference type="InterPro" id="IPR036388">
    <property type="entry name" value="WH-like_DNA-bd_sf"/>
</dbReference>
<evidence type="ECO:0000259" key="4">
    <source>
        <dbReference type="PROSITE" id="PS50949"/>
    </source>
</evidence>
<dbReference type="SUPFAM" id="SSF48008">
    <property type="entry name" value="GntR ligand-binding domain-like"/>
    <property type="match status" value="1"/>
</dbReference>
<dbReference type="RefSeq" id="WP_176247657.1">
    <property type="nucleotide sequence ID" value="NZ_FXBL01000004.1"/>
</dbReference>
<dbReference type="SMART" id="SM00345">
    <property type="entry name" value="HTH_GNTR"/>
    <property type="match status" value="1"/>
</dbReference>
<dbReference type="SUPFAM" id="SSF46785">
    <property type="entry name" value="Winged helix' DNA-binding domain"/>
    <property type="match status" value="1"/>
</dbReference>
<keyword evidence="3" id="KW-0804">Transcription</keyword>
<dbReference type="PANTHER" id="PTHR43537">
    <property type="entry name" value="TRANSCRIPTIONAL REGULATOR, GNTR FAMILY"/>
    <property type="match status" value="1"/>
</dbReference>
<keyword evidence="2" id="KW-0238">DNA-binding</keyword>
<sequence length="253" mass="28395">MTGEKPTGAEAAGPKRERGATTIYSSLREDILTLRLAPGSAVDEVDVARQFGLSRTPVREALIMLSGEGLVRFLPNRSSIIAPLTMENMNDYFDTLLILTRSIMVAAATKRLPEDGERLRQLLVSFRESIVQDEDVFRIVFAQLDLLKGFSRVARNDFLGKFFPTCLDYGRRTMLLHYFPFAGPEDLAFVADTYARLIEAVEKGDTSACNEIVNEQMNSVVRVVQRSLEPTFAESVDLSTDTYPRFKNLAKRK</sequence>
<dbReference type="Gene3D" id="1.20.120.530">
    <property type="entry name" value="GntR ligand-binding domain-like"/>
    <property type="match status" value="1"/>
</dbReference>
<dbReference type="InterPro" id="IPR011711">
    <property type="entry name" value="GntR_C"/>
</dbReference>
<dbReference type="Pfam" id="PF07729">
    <property type="entry name" value="FCD"/>
    <property type="match status" value="1"/>
</dbReference>
<name>A0A1X7PW70_9HYPH</name>
<dbReference type="PROSITE" id="PS50949">
    <property type="entry name" value="HTH_GNTR"/>
    <property type="match status" value="1"/>
</dbReference>
<dbReference type="Proteomes" id="UP000193083">
    <property type="component" value="Unassembled WGS sequence"/>
</dbReference>
<dbReference type="GO" id="GO:0003700">
    <property type="term" value="F:DNA-binding transcription factor activity"/>
    <property type="evidence" value="ECO:0007669"/>
    <property type="project" value="InterPro"/>
</dbReference>
<dbReference type="PRINTS" id="PR00035">
    <property type="entry name" value="HTHGNTR"/>
</dbReference>
<dbReference type="GO" id="GO:0003677">
    <property type="term" value="F:DNA binding"/>
    <property type="evidence" value="ECO:0007669"/>
    <property type="project" value="UniProtKB-KW"/>
</dbReference>
<organism evidence="5 6">
    <name type="scientific">Mesorhizobium australicum</name>
    <dbReference type="NCBI Taxonomy" id="536018"/>
    <lineage>
        <taxon>Bacteria</taxon>
        <taxon>Pseudomonadati</taxon>
        <taxon>Pseudomonadota</taxon>
        <taxon>Alphaproteobacteria</taxon>
        <taxon>Hyphomicrobiales</taxon>
        <taxon>Phyllobacteriaceae</taxon>
        <taxon>Mesorhizobium</taxon>
    </lineage>
</organism>
<dbReference type="EMBL" id="FXBL01000004">
    <property type="protein sequence ID" value="SMH56455.1"/>
    <property type="molecule type" value="Genomic_DNA"/>
</dbReference>
<dbReference type="CDD" id="cd07377">
    <property type="entry name" value="WHTH_GntR"/>
    <property type="match status" value="1"/>
</dbReference>
<accession>A0A1X7PW70</accession>
<protein>
    <submittedName>
        <fullName evidence="5">Transcriptional regulator, GntR family</fullName>
    </submittedName>
</protein>
<evidence type="ECO:0000256" key="3">
    <source>
        <dbReference type="ARBA" id="ARBA00023163"/>
    </source>
</evidence>
<evidence type="ECO:0000313" key="5">
    <source>
        <dbReference type="EMBL" id="SMH56455.1"/>
    </source>
</evidence>
<gene>
    <name evidence="5" type="ORF">SAMN02982922_5536</name>
</gene>
<keyword evidence="1" id="KW-0805">Transcription regulation</keyword>